<dbReference type="AlphaFoldDB" id="A0A6L8LJG6"/>
<comment type="caution">
    <text evidence="3">The sequence shown here is derived from an EMBL/GenBank/DDBJ whole genome shotgun (WGS) entry which is preliminary data.</text>
</comment>
<feature type="region of interest" description="Disordered" evidence="1">
    <location>
        <begin position="95"/>
        <end position="119"/>
    </location>
</feature>
<feature type="signal peptide" evidence="2">
    <location>
        <begin position="1"/>
        <end position="20"/>
    </location>
</feature>
<proteinExistence type="predicted"/>
<evidence type="ECO:0000256" key="2">
    <source>
        <dbReference type="SAM" id="SignalP"/>
    </source>
</evidence>
<feature type="compositionally biased region" description="Polar residues" evidence="1">
    <location>
        <begin position="290"/>
        <end position="301"/>
    </location>
</feature>
<dbReference type="EMBL" id="WWEN01000002">
    <property type="protein sequence ID" value="MYM54620.1"/>
    <property type="molecule type" value="Genomic_DNA"/>
</dbReference>
<evidence type="ECO:0000313" key="4">
    <source>
        <dbReference type="Proteomes" id="UP000479043"/>
    </source>
</evidence>
<dbReference type="Proteomes" id="UP000479043">
    <property type="component" value="Unassembled WGS sequence"/>
</dbReference>
<evidence type="ECO:0000256" key="1">
    <source>
        <dbReference type="SAM" id="MobiDB-lite"/>
    </source>
</evidence>
<reference evidence="3 4" key="1">
    <citation type="submission" date="2020-01" db="EMBL/GenBank/DDBJ databases">
        <authorList>
            <person name="Chen S."/>
        </authorList>
    </citation>
    <scope>NUCLEOTIDE SEQUENCE [LARGE SCALE GENOMIC DNA]</scope>
    <source>
        <strain evidence="3 4">GS-10</strain>
    </source>
</reference>
<gene>
    <name evidence="3" type="ORF">GR167_04840</name>
</gene>
<keyword evidence="2" id="KW-0732">Signal</keyword>
<feature type="region of interest" description="Disordered" evidence="1">
    <location>
        <begin position="281"/>
        <end position="335"/>
    </location>
</feature>
<dbReference type="PROSITE" id="PS51257">
    <property type="entry name" value="PROKAR_LIPOPROTEIN"/>
    <property type="match status" value="1"/>
</dbReference>
<organism evidence="3 4">
    <name type="scientific">Thalassovita mangrovi</name>
    <dbReference type="NCBI Taxonomy" id="2692236"/>
    <lineage>
        <taxon>Bacteria</taxon>
        <taxon>Pseudomonadati</taxon>
        <taxon>Pseudomonadota</taxon>
        <taxon>Alphaproteobacteria</taxon>
        <taxon>Rhodobacterales</taxon>
        <taxon>Roseobacteraceae</taxon>
        <taxon>Thalassovita</taxon>
    </lineage>
</organism>
<protein>
    <submittedName>
        <fullName evidence="3">Uncharacterized protein</fullName>
    </submittedName>
</protein>
<evidence type="ECO:0000313" key="3">
    <source>
        <dbReference type="EMBL" id="MYM54620.1"/>
    </source>
</evidence>
<accession>A0A6L8LJG6</accession>
<keyword evidence="4" id="KW-1185">Reference proteome</keyword>
<feature type="chain" id="PRO_5026752889" evidence="2">
    <location>
        <begin position="21"/>
        <end position="335"/>
    </location>
</feature>
<dbReference type="RefSeq" id="WP_160972305.1">
    <property type="nucleotide sequence ID" value="NZ_WWEN01000002.1"/>
</dbReference>
<sequence length="335" mass="37079">MAKRIVFAAALSLILTGCEAARDELYSPDGFPAPYMDKVATAVTPEQRADRYLLGLALLAPAVLETSGTGKEMETSISLVNSTYASLAKLYEASNKCSDPKSPEKGCTQSRSEEKKKTHVPNTYAFETHSYDVQKKFYRLGKTLILNLDLDETVDEILAFDVTTITNLYERGKEIVPAVRRGTATYRDAVLIYASAVAQSCRVKHCDDLTKLLEAQYSKVSKASATPDGERYFHRLQRLARQEADGRDWVLGEQRRRALVYHVDKACDAAYEFQTIGEDKTTTPEVCGNGQKQNGSPNQKTSTERDRFLTIVHSIPPKPVAPQKEGELQANAQGG</sequence>
<name>A0A6L8LJG6_9RHOB</name>